<gene>
    <name evidence="1" type="ORF">SAMN05444123_110146</name>
</gene>
<keyword evidence="2" id="KW-1185">Reference proteome</keyword>
<evidence type="ECO:0000313" key="2">
    <source>
        <dbReference type="Proteomes" id="UP000199615"/>
    </source>
</evidence>
<reference evidence="2" key="1">
    <citation type="submission" date="2016-10" db="EMBL/GenBank/DDBJ databases">
        <authorList>
            <person name="Varghese N."/>
            <person name="Submissions S."/>
        </authorList>
    </citation>
    <scope>NUCLEOTIDE SEQUENCE [LARGE SCALE GENOMIC DNA]</scope>
    <source>
        <strain evidence="2">DSM 123</strain>
    </source>
</reference>
<dbReference type="EMBL" id="FODT01000010">
    <property type="protein sequence ID" value="SEP21791.1"/>
    <property type="molecule type" value="Genomic_DNA"/>
</dbReference>
<proteinExistence type="predicted"/>
<dbReference type="Proteomes" id="UP000199615">
    <property type="component" value="Unassembled WGS sequence"/>
</dbReference>
<dbReference type="AlphaFoldDB" id="A0A1H8W2D6"/>
<name>A0A1H8W2D6_9BRAD</name>
<protein>
    <submittedName>
        <fullName evidence="1">Uncharacterized protein</fullName>
    </submittedName>
</protein>
<evidence type="ECO:0000313" key="1">
    <source>
        <dbReference type="EMBL" id="SEP21791.1"/>
    </source>
</evidence>
<sequence>MLTLIQEALKSGTALGFPLTRMIGHAETAVDDWK</sequence>
<accession>A0A1H8W2D6</accession>
<organism evidence="1 2">
    <name type="scientific">Rhodopseudomonas pseudopalustris</name>
    <dbReference type="NCBI Taxonomy" id="1513892"/>
    <lineage>
        <taxon>Bacteria</taxon>
        <taxon>Pseudomonadati</taxon>
        <taxon>Pseudomonadota</taxon>
        <taxon>Alphaproteobacteria</taxon>
        <taxon>Hyphomicrobiales</taxon>
        <taxon>Nitrobacteraceae</taxon>
        <taxon>Rhodopseudomonas</taxon>
    </lineage>
</organism>